<dbReference type="EMBL" id="DS985835">
    <property type="protein sequence ID" value="EDV18672.1"/>
    <property type="molecule type" value="Genomic_DNA"/>
</dbReference>
<dbReference type="KEGG" id="tad:TRIADDRAFT_34842"/>
<accession>B3SF23</accession>
<dbReference type="HOGENOM" id="CLU_2661702_0_0_1"/>
<gene>
    <name evidence="2" type="ORF">TRIADDRAFT_34842</name>
</gene>
<evidence type="ECO:0000259" key="1">
    <source>
        <dbReference type="Pfam" id="PF00757"/>
    </source>
</evidence>
<dbReference type="Pfam" id="PF00757">
    <property type="entry name" value="Furin-like"/>
    <property type="match status" value="1"/>
</dbReference>
<reference evidence="2 3" key="1">
    <citation type="journal article" date="2008" name="Nature">
        <title>The Trichoplax genome and the nature of placozoans.</title>
        <authorList>
            <person name="Srivastava M."/>
            <person name="Begovic E."/>
            <person name="Chapman J."/>
            <person name="Putnam N.H."/>
            <person name="Hellsten U."/>
            <person name="Kawashima T."/>
            <person name="Kuo A."/>
            <person name="Mitros T."/>
            <person name="Salamov A."/>
            <person name="Carpenter M.L."/>
            <person name="Signorovitch A.Y."/>
            <person name="Moreno M.A."/>
            <person name="Kamm K."/>
            <person name="Grimwood J."/>
            <person name="Schmutz J."/>
            <person name="Shapiro H."/>
            <person name="Grigoriev I.V."/>
            <person name="Buss L.W."/>
            <person name="Schierwater B."/>
            <person name="Dellaporta S.L."/>
            <person name="Rokhsar D.S."/>
        </authorList>
    </citation>
    <scope>NUCLEOTIDE SEQUENCE [LARGE SCALE GENOMIC DNA]</scope>
    <source>
        <strain evidence="2 3">Grell-BS-1999</strain>
    </source>
</reference>
<dbReference type="Gene3D" id="2.10.220.10">
    <property type="entry name" value="Hormone Receptor, Insulin-like Growth Factor Receptor 1, Chain A, domain 2"/>
    <property type="match status" value="1"/>
</dbReference>
<keyword evidence="3" id="KW-1185">Reference proteome</keyword>
<protein>
    <recommendedName>
        <fullName evidence="1">Furin-like cysteine-rich domain-containing protein</fullName>
    </recommendedName>
</protein>
<dbReference type="InterPro" id="IPR006212">
    <property type="entry name" value="Furin_repeat"/>
</dbReference>
<dbReference type="STRING" id="10228.B3SF23"/>
<dbReference type="InterPro" id="IPR009030">
    <property type="entry name" value="Growth_fac_rcpt_cys_sf"/>
</dbReference>
<dbReference type="InParanoid" id="B3SF23"/>
<proteinExistence type="predicted"/>
<organism evidence="2 3">
    <name type="scientific">Trichoplax adhaerens</name>
    <name type="common">Trichoplax reptans</name>
    <dbReference type="NCBI Taxonomy" id="10228"/>
    <lineage>
        <taxon>Eukaryota</taxon>
        <taxon>Metazoa</taxon>
        <taxon>Placozoa</taxon>
        <taxon>Uniplacotomia</taxon>
        <taxon>Trichoplacea</taxon>
        <taxon>Trichoplacidae</taxon>
        <taxon>Trichoplax</taxon>
    </lineage>
</organism>
<dbReference type="CTD" id="6760056"/>
<dbReference type="CDD" id="cd00064">
    <property type="entry name" value="FU"/>
    <property type="match status" value="1"/>
</dbReference>
<dbReference type="SUPFAM" id="SSF57184">
    <property type="entry name" value="Growth factor receptor domain"/>
    <property type="match status" value="1"/>
</dbReference>
<dbReference type="AlphaFoldDB" id="B3SF23"/>
<name>B3SF23_TRIAD</name>
<dbReference type="OrthoDB" id="6219513at2759"/>
<feature type="non-terminal residue" evidence="2">
    <location>
        <position position="1"/>
    </location>
</feature>
<dbReference type="GeneID" id="6760056"/>
<evidence type="ECO:0000313" key="2">
    <source>
        <dbReference type="EMBL" id="EDV18672.1"/>
    </source>
</evidence>
<sequence>CCHFQCLGGCSGPSASDCYVCRYQNYNGTCMITCPTGTYEVLSNRSATILSHLTEYPSLSRTVSYLIYVTYLMCIL</sequence>
<dbReference type="RefSeq" id="XP_002118842.1">
    <property type="nucleotide sequence ID" value="XM_002118806.1"/>
</dbReference>
<dbReference type="InterPro" id="IPR006211">
    <property type="entry name" value="Furin-like_Cys-rich_dom"/>
</dbReference>
<feature type="domain" description="Furin-like cysteine-rich" evidence="1">
    <location>
        <begin position="1"/>
        <end position="45"/>
    </location>
</feature>
<dbReference type="Proteomes" id="UP000009022">
    <property type="component" value="Unassembled WGS sequence"/>
</dbReference>
<evidence type="ECO:0000313" key="3">
    <source>
        <dbReference type="Proteomes" id="UP000009022"/>
    </source>
</evidence>
<dbReference type="PhylomeDB" id="B3SF23"/>
<dbReference type="SMART" id="SM00261">
    <property type="entry name" value="FU"/>
    <property type="match status" value="1"/>
</dbReference>